<comment type="caution">
    <text evidence="1">The sequence shown here is derived from an EMBL/GenBank/DDBJ whole genome shotgun (WGS) entry which is preliminary data.</text>
</comment>
<gene>
    <name evidence="1" type="ORF">R3W88_012072</name>
</gene>
<proteinExistence type="predicted"/>
<name>A0AAV9L8B5_9SOLN</name>
<organism evidence="1 2">
    <name type="scientific">Solanum pinnatisectum</name>
    <name type="common">tansyleaf nightshade</name>
    <dbReference type="NCBI Taxonomy" id="50273"/>
    <lineage>
        <taxon>Eukaryota</taxon>
        <taxon>Viridiplantae</taxon>
        <taxon>Streptophyta</taxon>
        <taxon>Embryophyta</taxon>
        <taxon>Tracheophyta</taxon>
        <taxon>Spermatophyta</taxon>
        <taxon>Magnoliopsida</taxon>
        <taxon>eudicotyledons</taxon>
        <taxon>Gunneridae</taxon>
        <taxon>Pentapetalae</taxon>
        <taxon>asterids</taxon>
        <taxon>lamiids</taxon>
        <taxon>Solanales</taxon>
        <taxon>Solanaceae</taxon>
        <taxon>Solanoideae</taxon>
        <taxon>Solaneae</taxon>
        <taxon>Solanum</taxon>
    </lineage>
</organism>
<keyword evidence="2" id="KW-1185">Reference proteome</keyword>
<reference evidence="1 2" key="1">
    <citation type="submission" date="2023-10" db="EMBL/GenBank/DDBJ databases">
        <title>Genome-Wide Identification Analysis in wild type Solanum Pinnatisectum Reveals Some Genes Defensing Phytophthora Infestans.</title>
        <authorList>
            <person name="Sun C."/>
        </authorList>
    </citation>
    <scope>NUCLEOTIDE SEQUENCE [LARGE SCALE GENOMIC DNA]</scope>
    <source>
        <strain evidence="1">LQN</strain>
        <tissue evidence="1">Leaf</tissue>
    </source>
</reference>
<accession>A0AAV9L8B5</accession>
<evidence type="ECO:0000313" key="1">
    <source>
        <dbReference type="EMBL" id="KAK4721839.1"/>
    </source>
</evidence>
<dbReference type="EMBL" id="JAWPEI010000007">
    <property type="protein sequence ID" value="KAK4721839.1"/>
    <property type="molecule type" value="Genomic_DNA"/>
</dbReference>
<dbReference type="AlphaFoldDB" id="A0AAV9L8B5"/>
<evidence type="ECO:0000313" key="2">
    <source>
        <dbReference type="Proteomes" id="UP001311915"/>
    </source>
</evidence>
<dbReference type="Proteomes" id="UP001311915">
    <property type="component" value="Unassembled WGS sequence"/>
</dbReference>
<protein>
    <submittedName>
        <fullName evidence="1">Uncharacterized protein</fullName>
    </submittedName>
</protein>
<sequence>MKSKWSAKEIGTTTVEFGTTAVEFDTMAVEFDTSAVKFSTSVLLMRRKTNQSGGLLYTSSSSVVCIRISKFIISNCLIFDRIKFELRCRLIFFQKDRGCSDHANTKFSYGIIQFTVYSNATGTKLSVVKYLIC</sequence>